<accession>A0ACC3B1Q3</accession>
<keyword evidence="2" id="KW-1185">Reference proteome</keyword>
<protein>
    <submittedName>
        <fullName evidence="1">Uncharacterized protein</fullName>
    </submittedName>
</protein>
<evidence type="ECO:0000313" key="2">
    <source>
        <dbReference type="Proteomes" id="UP001177260"/>
    </source>
</evidence>
<proteinExistence type="predicted"/>
<gene>
    <name evidence="1" type="ORF">N8T08_005678</name>
</gene>
<dbReference type="Proteomes" id="UP001177260">
    <property type="component" value="Unassembled WGS sequence"/>
</dbReference>
<reference evidence="1 2" key="1">
    <citation type="journal article" date="2023" name="ACS Omega">
        <title>Identification of the Neoaspergillic Acid Biosynthesis Gene Cluster by Establishing an In Vitro CRISPR-Ribonucleoprotein Genetic System in Aspergillus melleus.</title>
        <authorList>
            <person name="Yuan B."/>
            <person name="Grau M.F."/>
            <person name="Murata R.M."/>
            <person name="Torok T."/>
            <person name="Venkateswaran K."/>
            <person name="Stajich J.E."/>
            <person name="Wang C.C.C."/>
        </authorList>
    </citation>
    <scope>NUCLEOTIDE SEQUENCE [LARGE SCALE GENOMIC DNA]</scope>
    <source>
        <strain evidence="1 2">IMV 1140</strain>
    </source>
</reference>
<name>A0ACC3B1Q3_9EURO</name>
<sequence>MAQTTKEATADRLAPLRTPQSNELAALYHIAMHDARGLSKTSCGPGILGIRDIRAVFGASPEVATLGMSMFVVGFAPGAAVVGAFERDLWKADCVCLDICWADGV</sequence>
<organism evidence="1 2">
    <name type="scientific">Aspergillus melleus</name>
    <dbReference type="NCBI Taxonomy" id="138277"/>
    <lineage>
        <taxon>Eukaryota</taxon>
        <taxon>Fungi</taxon>
        <taxon>Dikarya</taxon>
        <taxon>Ascomycota</taxon>
        <taxon>Pezizomycotina</taxon>
        <taxon>Eurotiomycetes</taxon>
        <taxon>Eurotiomycetidae</taxon>
        <taxon>Eurotiales</taxon>
        <taxon>Aspergillaceae</taxon>
        <taxon>Aspergillus</taxon>
        <taxon>Aspergillus subgen. Circumdati</taxon>
    </lineage>
</organism>
<comment type="caution">
    <text evidence="1">The sequence shown here is derived from an EMBL/GenBank/DDBJ whole genome shotgun (WGS) entry which is preliminary data.</text>
</comment>
<dbReference type="EMBL" id="JAOPJF010000032">
    <property type="protein sequence ID" value="KAK1144265.1"/>
    <property type="molecule type" value="Genomic_DNA"/>
</dbReference>
<evidence type="ECO:0000313" key="1">
    <source>
        <dbReference type="EMBL" id="KAK1144265.1"/>
    </source>
</evidence>